<name>Q6CZ59_PECAS</name>
<gene>
    <name evidence="1" type="ordered locus">ECA4294</name>
</gene>
<dbReference type="KEGG" id="eca:ECA4294"/>
<keyword evidence="2" id="KW-1185">Reference proteome</keyword>
<accession>Q6CZ59</accession>
<dbReference type="Proteomes" id="UP000007966">
    <property type="component" value="Chromosome"/>
</dbReference>
<dbReference type="eggNOG" id="ENOG5031HTD">
    <property type="taxonomic scope" value="Bacteria"/>
</dbReference>
<dbReference type="AlphaFoldDB" id="Q6CZ59"/>
<dbReference type="RefSeq" id="WP_011095758.1">
    <property type="nucleotide sequence ID" value="NC_004547.2"/>
</dbReference>
<dbReference type="HOGENOM" id="CLU_126541_0_0_6"/>
<protein>
    <submittedName>
        <fullName evidence="1">Uncharacterized protein</fullName>
    </submittedName>
</protein>
<dbReference type="EMBL" id="BX950851">
    <property type="protein sequence ID" value="CAG77191.1"/>
    <property type="molecule type" value="Genomic_DNA"/>
</dbReference>
<evidence type="ECO:0000313" key="2">
    <source>
        <dbReference type="Proteomes" id="UP000007966"/>
    </source>
</evidence>
<organism evidence="1 2">
    <name type="scientific">Pectobacterium atrosepticum (strain SCRI 1043 / ATCC BAA-672)</name>
    <name type="common">Erwinia carotovora subsp. atroseptica</name>
    <dbReference type="NCBI Taxonomy" id="218491"/>
    <lineage>
        <taxon>Bacteria</taxon>
        <taxon>Pseudomonadati</taxon>
        <taxon>Pseudomonadota</taxon>
        <taxon>Gammaproteobacteria</taxon>
        <taxon>Enterobacterales</taxon>
        <taxon>Pectobacteriaceae</taxon>
        <taxon>Pectobacterium</taxon>
    </lineage>
</organism>
<dbReference type="GeneID" id="57210953"/>
<evidence type="ECO:0000313" key="1">
    <source>
        <dbReference type="EMBL" id="CAG77191.1"/>
    </source>
</evidence>
<reference evidence="1" key="1">
    <citation type="submission" date="2004-02" db="EMBL/GenBank/DDBJ databases">
        <title>The genome sequence of the enterobacterial phytopathogen Erwinia carotovora subsp. atroseptica SCRI1043 and functional genomic identification of novel virulence factors.</title>
        <authorList>
            <person name="Bell K.S."/>
            <person name="Sebaihia M."/>
            <person name="Pritchard L."/>
            <person name="Holden M."/>
            <person name="Hyman L.J."/>
            <person name="Holeva M.C."/>
            <person name="Thomson N.R."/>
            <person name="Bentley S.D."/>
            <person name="Churcher C."/>
            <person name="Mungall K."/>
            <person name="Atkin R."/>
            <person name="Bason N."/>
            <person name="Brooks K."/>
            <person name="Chillingworth T."/>
            <person name="Clark K."/>
            <person name="Doggett J."/>
            <person name="Fraser A."/>
            <person name="Hance Z."/>
            <person name="Hauser H."/>
            <person name="Jagels K."/>
            <person name="Moule S."/>
            <person name="Norbertczak H."/>
            <person name="Ormond D."/>
            <person name="Price C."/>
            <person name="Quail M.A."/>
            <person name="Sanders M."/>
            <person name="Walker D."/>
            <person name="Whitehead S."/>
            <person name="Salmond G.P.C."/>
            <person name="Birch P.R.J."/>
            <person name="Barrell B.G."/>
            <person name="Parkhill J."/>
            <person name="Toth I.K."/>
        </authorList>
    </citation>
    <scope>NUCLEOTIDE SEQUENCE</scope>
    <source>
        <strain evidence="1">SCRI1043</strain>
    </source>
</reference>
<dbReference type="OrthoDB" id="8479718at2"/>
<proteinExistence type="predicted"/>
<sequence>MNDKFIVEPIEFAFTKGLFKGLCDVSFNDVVIIKNIDDAIEFAFEQNLPSNYKVWNDIIESYREELREHTNFQNALDFINNKLEFFQHQNSSLHLEYRKKKIKKSNSKHDDFIFSESKEDAYFVLSTIAINRYLNNFIDDGFLERLFSIYKSGGWPCGMKRDSIIVFDPAVLM</sequence>